<reference evidence="6 7" key="1">
    <citation type="submission" date="2020-05" db="EMBL/GenBank/DDBJ databases">
        <title>Erythrobacter mangrovi sp. nov., isolated from rhizosphere soil of mangrove plant (Kandelia candel).</title>
        <authorList>
            <person name="Ye Y.H."/>
        </authorList>
    </citation>
    <scope>NUCLEOTIDE SEQUENCE [LARGE SCALE GENOMIC DNA]</scope>
    <source>
        <strain evidence="6 7">EB310</strain>
    </source>
</reference>
<evidence type="ECO:0000313" key="7">
    <source>
        <dbReference type="Proteomes" id="UP000504693"/>
    </source>
</evidence>
<comment type="similarity">
    <text evidence="1 5">Belongs to the 5-formyltetrahydrofolate cyclo-ligase family.</text>
</comment>
<dbReference type="PANTHER" id="PTHR23407:SF1">
    <property type="entry name" value="5-FORMYLTETRAHYDROFOLATE CYCLO-LIGASE"/>
    <property type="match status" value="1"/>
</dbReference>
<gene>
    <name evidence="6" type="ORF">HQR01_08590</name>
</gene>
<dbReference type="PANTHER" id="PTHR23407">
    <property type="entry name" value="ATPASE INHIBITOR/5-FORMYLTETRAHYDROFOLATE CYCLO-LIGASE"/>
    <property type="match status" value="1"/>
</dbReference>
<dbReference type="Gene3D" id="3.40.50.10420">
    <property type="entry name" value="NagB/RpiA/CoA transferase-like"/>
    <property type="match status" value="1"/>
</dbReference>
<evidence type="ECO:0000256" key="5">
    <source>
        <dbReference type="RuleBase" id="RU361279"/>
    </source>
</evidence>
<dbReference type="Proteomes" id="UP000504693">
    <property type="component" value="Chromosome"/>
</dbReference>
<evidence type="ECO:0000256" key="1">
    <source>
        <dbReference type="ARBA" id="ARBA00010638"/>
    </source>
</evidence>
<dbReference type="GO" id="GO:0030272">
    <property type="term" value="F:5-formyltetrahydrofolate cyclo-ligase activity"/>
    <property type="evidence" value="ECO:0007669"/>
    <property type="project" value="UniProtKB-EC"/>
</dbReference>
<feature type="binding site" evidence="4">
    <location>
        <begin position="4"/>
        <end position="8"/>
    </location>
    <ligand>
        <name>ATP</name>
        <dbReference type="ChEBI" id="CHEBI:30616"/>
    </ligand>
</feature>
<dbReference type="GO" id="GO:0009396">
    <property type="term" value="P:folic acid-containing compound biosynthetic process"/>
    <property type="evidence" value="ECO:0007669"/>
    <property type="project" value="TreeGrafter"/>
</dbReference>
<dbReference type="GO" id="GO:0046872">
    <property type="term" value="F:metal ion binding"/>
    <property type="evidence" value="ECO:0007669"/>
    <property type="project" value="UniProtKB-KW"/>
</dbReference>
<dbReference type="SUPFAM" id="SSF100950">
    <property type="entry name" value="NagB/RpiA/CoA transferase-like"/>
    <property type="match status" value="1"/>
</dbReference>
<dbReference type="Pfam" id="PF01812">
    <property type="entry name" value="5-FTHF_cyc-lig"/>
    <property type="match status" value="1"/>
</dbReference>
<organism evidence="6 7">
    <name type="scientific">Erythrobacter mangrovi</name>
    <dbReference type="NCBI Taxonomy" id="2739433"/>
    <lineage>
        <taxon>Bacteria</taxon>
        <taxon>Pseudomonadati</taxon>
        <taxon>Pseudomonadota</taxon>
        <taxon>Alphaproteobacteria</taxon>
        <taxon>Sphingomonadales</taxon>
        <taxon>Erythrobacteraceae</taxon>
        <taxon>Erythrobacter/Porphyrobacter group</taxon>
        <taxon>Erythrobacter</taxon>
    </lineage>
</organism>
<proteinExistence type="inferred from homology"/>
<dbReference type="GO" id="GO:0005524">
    <property type="term" value="F:ATP binding"/>
    <property type="evidence" value="ECO:0007669"/>
    <property type="project" value="UniProtKB-KW"/>
</dbReference>
<evidence type="ECO:0000256" key="2">
    <source>
        <dbReference type="ARBA" id="ARBA00022741"/>
    </source>
</evidence>
<evidence type="ECO:0000313" key="6">
    <source>
        <dbReference type="EMBL" id="QKG71416.1"/>
    </source>
</evidence>
<dbReference type="InterPro" id="IPR037171">
    <property type="entry name" value="NagB/RpiA_transferase-like"/>
</dbReference>
<dbReference type="InterPro" id="IPR024185">
    <property type="entry name" value="FTHF_cligase-like_sf"/>
</dbReference>
<feature type="binding site" evidence="4">
    <location>
        <position position="57"/>
    </location>
    <ligand>
        <name>substrate</name>
    </ligand>
</feature>
<accession>A0A7D3XVS6</accession>
<name>A0A7D3XVS6_9SPHN</name>
<sequence length="191" mass="21068">MTTKNDLRQILRAARRDHVAALPENMRGLVFHRPPAPLMEMLPEGETIGLYRATPFEAPASSYARFFFERGHTLALPRFSSREAPMEFARFTDPFDEEDLEVGPYGLLQPAAEAATIDPAVLFVPLLGFTASGARLGQGGGHYDRWLASRPQAIAIGLAWDCQLVEHLPSEAHDQPLAAIVTPTRIYGPFA</sequence>
<dbReference type="PIRSF" id="PIRSF006806">
    <property type="entry name" value="FTHF_cligase"/>
    <property type="match status" value="1"/>
</dbReference>
<dbReference type="EC" id="6.3.3.2" evidence="5"/>
<evidence type="ECO:0000256" key="4">
    <source>
        <dbReference type="PIRSR" id="PIRSR006806-1"/>
    </source>
</evidence>
<dbReference type="GO" id="GO:0035999">
    <property type="term" value="P:tetrahydrofolate interconversion"/>
    <property type="evidence" value="ECO:0007669"/>
    <property type="project" value="TreeGrafter"/>
</dbReference>
<comment type="cofactor">
    <cofactor evidence="5">
        <name>Mg(2+)</name>
        <dbReference type="ChEBI" id="CHEBI:18420"/>
    </cofactor>
</comment>
<keyword evidence="5" id="KW-0460">Magnesium</keyword>
<feature type="binding site" evidence="4">
    <location>
        <begin position="135"/>
        <end position="143"/>
    </location>
    <ligand>
        <name>ATP</name>
        <dbReference type="ChEBI" id="CHEBI:30616"/>
    </ligand>
</feature>
<comment type="catalytic activity">
    <reaction evidence="5">
        <text>(6S)-5-formyl-5,6,7,8-tetrahydrofolate + ATP = (6R)-5,10-methenyltetrahydrofolate + ADP + phosphate</text>
        <dbReference type="Rhea" id="RHEA:10488"/>
        <dbReference type="ChEBI" id="CHEBI:30616"/>
        <dbReference type="ChEBI" id="CHEBI:43474"/>
        <dbReference type="ChEBI" id="CHEBI:57455"/>
        <dbReference type="ChEBI" id="CHEBI:57457"/>
        <dbReference type="ChEBI" id="CHEBI:456216"/>
        <dbReference type="EC" id="6.3.3.2"/>
    </reaction>
</comment>
<keyword evidence="5" id="KW-0479">Metal-binding</keyword>
<dbReference type="RefSeq" id="WP_173214296.1">
    <property type="nucleotide sequence ID" value="NZ_CP053921.1"/>
</dbReference>
<keyword evidence="7" id="KW-1185">Reference proteome</keyword>
<keyword evidence="6" id="KW-0436">Ligase</keyword>
<dbReference type="EMBL" id="CP053921">
    <property type="protein sequence ID" value="QKG71416.1"/>
    <property type="molecule type" value="Genomic_DNA"/>
</dbReference>
<protein>
    <recommendedName>
        <fullName evidence="5">5-formyltetrahydrofolate cyclo-ligase</fullName>
        <ecNumber evidence="5">6.3.3.2</ecNumber>
    </recommendedName>
</protein>
<keyword evidence="3 4" id="KW-0067">ATP-binding</keyword>
<dbReference type="KEGG" id="emv:HQR01_08590"/>
<evidence type="ECO:0000256" key="3">
    <source>
        <dbReference type="ARBA" id="ARBA00022840"/>
    </source>
</evidence>
<dbReference type="NCBIfam" id="TIGR02727">
    <property type="entry name" value="MTHFS_bact"/>
    <property type="match status" value="1"/>
</dbReference>
<keyword evidence="2 4" id="KW-0547">Nucleotide-binding</keyword>
<dbReference type="InterPro" id="IPR002698">
    <property type="entry name" value="FTHF_cligase"/>
</dbReference>
<dbReference type="AlphaFoldDB" id="A0A7D3XVS6"/>